<evidence type="ECO:0000256" key="4">
    <source>
        <dbReference type="ARBA" id="ARBA00022801"/>
    </source>
</evidence>
<dbReference type="GO" id="GO:0008409">
    <property type="term" value="F:5'-3' exonuclease activity"/>
    <property type="evidence" value="ECO:0007669"/>
    <property type="project" value="InterPro"/>
</dbReference>
<dbReference type="eggNOG" id="COG0608">
    <property type="taxonomic scope" value="Bacteria"/>
</dbReference>
<dbReference type="GO" id="GO:0006310">
    <property type="term" value="P:DNA recombination"/>
    <property type="evidence" value="ECO:0007669"/>
    <property type="project" value="InterPro"/>
</dbReference>
<dbReference type="GO" id="GO:0003676">
    <property type="term" value="F:nucleic acid binding"/>
    <property type="evidence" value="ECO:0007669"/>
    <property type="project" value="InterPro"/>
</dbReference>
<dbReference type="Pfam" id="PF01368">
    <property type="entry name" value="DHH"/>
    <property type="match status" value="1"/>
</dbReference>
<dbReference type="PANTHER" id="PTHR30255">
    <property type="entry name" value="SINGLE-STRANDED-DNA-SPECIFIC EXONUCLEASE RECJ"/>
    <property type="match status" value="1"/>
</dbReference>
<dbReference type="KEGG" id="tmb:Thimo_0455"/>
<dbReference type="HOGENOM" id="CLU_009736_5_1_6"/>
<evidence type="ECO:0000256" key="5">
    <source>
        <dbReference type="ARBA" id="ARBA00022839"/>
    </source>
</evidence>
<dbReference type="InterPro" id="IPR038763">
    <property type="entry name" value="DHH_sf"/>
</dbReference>
<dbReference type="Pfam" id="PF02272">
    <property type="entry name" value="DHHA1"/>
    <property type="match status" value="1"/>
</dbReference>
<dbReference type="RefSeq" id="WP_015279462.1">
    <property type="nucleotide sequence ID" value="NC_019940.1"/>
</dbReference>
<dbReference type="EMBL" id="CP003051">
    <property type="protein sequence ID" value="AGA89314.1"/>
    <property type="molecule type" value="Genomic_DNA"/>
</dbReference>
<evidence type="ECO:0000313" key="11">
    <source>
        <dbReference type="Proteomes" id="UP000010816"/>
    </source>
</evidence>
<evidence type="ECO:0000256" key="6">
    <source>
        <dbReference type="SAM" id="MobiDB-lite"/>
    </source>
</evidence>
<name>L0GVI4_9GAMM</name>
<organism evidence="10 11">
    <name type="scientific">Thioflavicoccus mobilis 8321</name>
    <dbReference type="NCBI Taxonomy" id="765912"/>
    <lineage>
        <taxon>Bacteria</taxon>
        <taxon>Pseudomonadati</taxon>
        <taxon>Pseudomonadota</taxon>
        <taxon>Gammaproteobacteria</taxon>
        <taxon>Chromatiales</taxon>
        <taxon>Chromatiaceae</taxon>
        <taxon>Thioflavicoccus</taxon>
    </lineage>
</organism>
<dbReference type="AlphaFoldDB" id="L0GVI4"/>
<evidence type="ECO:0000256" key="2">
    <source>
        <dbReference type="ARBA" id="ARBA00019841"/>
    </source>
</evidence>
<reference evidence="10 11" key="1">
    <citation type="submission" date="2011-09" db="EMBL/GenBank/DDBJ databases">
        <title>Complete sequence of chromosome of Thioflavicoccus mobilis 8321.</title>
        <authorList>
            <consortium name="US DOE Joint Genome Institute"/>
            <person name="Lucas S."/>
            <person name="Han J."/>
            <person name="Lapidus A."/>
            <person name="Cheng J.-F."/>
            <person name="Goodwin L."/>
            <person name="Pitluck S."/>
            <person name="Peters L."/>
            <person name="Ovchinnikova G."/>
            <person name="Lu M."/>
            <person name="Detter J.C."/>
            <person name="Han C."/>
            <person name="Tapia R."/>
            <person name="Land M."/>
            <person name="Hauser L."/>
            <person name="Kyrpides N."/>
            <person name="Ivanova N."/>
            <person name="Pagani I."/>
            <person name="Vogl K."/>
            <person name="Liu Z."/>
            <person name="Imhoff J."/>
            <person name="Thiel V."/>
            <person name="Frigaard N.-U."/>
            <person name="Bryant D."/>
            <person name="Woyke T."/>
        </authorList>
    </citation>
    <scope>NUCLEOTIDE SEQUENCE [LARGE SCALE GENOMIC DNA]</scope>
    <source>
        <strain evidence="10 11">8321</strain>
    </source>
</reference>
<dbReference type="NCBIfam" id="TIGR00644">
    <property type="entry name" value="recJ"/>
    <property type="match status" value="1"/>
</dbReference>
<gene>
    <name evidence="10" type="ORF">Thimo_0455</name>
</gene>
<protein>
    <recommendedName>
        <fullName evidence="2">Single-stranded-DNA-specific exonuclease RecJ</fullName>
    </recommendedName>
</protein>
<keyword evidence="3" id="KW-0540">Nuclease</keyword>
<dbReference type="InterPro" id="IPR041122">
    <property type="entry name" value="RecJ_OB"/>
</dbReference>
<dbReference type="InterPro" id="IPR003156">
    <property type="entry name" value="DHHA1_dom"/>
</dbReference>
<dbReference type="Gene3D" id="3.10.310.30">
    <property type="match status" value="1"/>
</dbReference>
<evidence type="ECO:0000259" key="8">
    <source>
        <dbReference type="Pfam" id="PF02272"/>
    </source>
</evidence>
<evidence type="ECO:0000259" key="9">
    <source>
        <dbReference type="Pfam" id="PF17768"/>
    </source>
</evidence>
<proteinExistence type="inferred from homology"/>
<dbReference type="Gene3D" id="3.90.1640.30">
    <property type="match status" value="1"/>
</dbReference>
<keyword evidence="11" id="KW-1185">Reference proteome</keyword>
<feature type="domain" description="DHHA1" evidence="8">
    <location>
        <begin position="371"/>
        <end position="464"/>
    </location>
</feature>
<dbReference type="Pfam" id="PF17768">
    <property type="entry name" value="RecJ_OB"/>
    <property type="match status" value="1"/>
</dbReference>
<keyword evidence="5 10" id="KW-0269">Exonuclease</keyword>
<dbReference type="GO" id="GO:0006281">
    <property type="term" value="P:DNA repair"/>
    <property type="evidence" value="ECO:0007669"/>
    <property type="project" value="InterPro"/>
</dbReference>
<feature type="domain" description="DDH" evidence="7">
    <location>
        <begin position="83"/>
        <end position="243"/>
    </location>
</feature>
<comment type="similarity">
    <text evidence="1">Belongs to the RecJ family.</text>
</comment>
<dbReference type="OrthoDB" id="9809852at2"/>
<sequence length="600" mass="62048">MNPDPTPSPAAGAASVRVRRRAPDAPSPADADALCARLYAARGVASSADTELGLAGLLPFDALAGIAEAAERVAAALCDGAPILVVGDYDADGATGSALAVLGLRALGATQVDYLIPSRFADGYGLSPPVVEAAARLAPRPGLILTVDNGIAGVAGVARAGELGIEVVVTDHHLPGETLPAAAAIVNPRRPDCGFPSKHLAGVGVVFYLLAAVRARLRAQGWFGSARPEPNLAGFLDLVALGTVADVVTLDENNRILVEQGLRRIRAGRCRPGIRALLGVAGRDPARATARDLAFVAGPRLNAAGRLADMGLGVECLLTEDPARALAIAGELDGLNRARRTIEREMQDQAEALLADLHLDGTALPPGLCLFAPGWHQGVTGILAARLRERYHRPVIAFGEAGDGQLRGSARSIEGLHIRDLIAAVDRAQPGLVGRFGGHAMAAGLSLDSAALDGFKAAFEAAVADELGECPPVRELVSDGELPGALLTLATAERLRFAGPWGKGFPEPLFDGSFEVLGRRIVGERHLRLRVRPAGGGTPLDAIGFGLAEQTNEIGRTAHLAYRLDVNDYQGVRSPQLVIEFIDASPTVIAASAAPSAGAS</sequence>
<accession>L0GVI4</accession>
<dbReference type="InterPro" id="IPR051673">
    <property type="entry name" value="SSDNA_exonuclease_RecJ"/>
</dbReference>
<keyword evidence="4" id="KW-0378">Hydrolase</keyword>
<dbReference type="InterPro" id="IPR001667">
    <property type="entry name" value="DDH_dom"/>
</dbReference>
<dbReference type="Proteomes" id="UP000010816">
    <property type="component" value="Chromosome"/>
</dbReference>
<feature type="domain" description="RecJ OB" evidence="9">
    <location>
        <begin position="479"/>
        <end position="580"/>
    </location>
</feature>
<dbReference type="InterPro" id="IPR004610">
    <property type="entry name" value="RecJ"/>
</dbReference>
<feature type="region of interest" description="Disordered" evidence="6">
    <location>
        <begin position="1"/>
        <end position="29"/>
    </location>
</feature>
<dbReference type="SUPFAM" id="SSF64182">
    <property type="entry name" value="DHH phosphoesterases"/>
    <property type="match status" value="1"/>
</dbReference>
<dbReference type="PATRIC" id="fig|765912.4.peg.439"/>
<dbReference type="STRING" id="765912.Thimo_0455"/>
<dbReference type="FunFam" id="3.90.1640.30:FF:000001">
    <property type="entry name" value="Single-stranded-DNA-specific exonuclease RecJ"/>
    <property type="match status" value="1"/>
</dbReference>
<dbReference type="PANTHER" id="PTHR30255:SF2">
    <property type="entry name" value="SINGLE-STRANDED-DNA-SPECIFIC EXONUCLEASE RECJ"/>
    <property type="match status" value="1"/>
</dbReference>
<evidence type="ECO:0000256" key="3">
    <source>
        <dbReference type="ARBA" id="ARBA00022722"/>
    </source>
</evidence>
<evidence type="ECO:0000256" key="1">
    <source>
        <dbReference type="ARBA" id="ARBA00005915"/>
    </source>
</evidence>
<evidence type="ECO:0000313" key="10">
    <source>
        <dbReference type="EMBL" id="AGA89314.1"/>
    </source>
</evidence>
<evidence type="ECO:0000259" key="7">
    <source>
        <dbReference type="Pfam" id="PF01368"/>
    </source>
</evidence>